<evidence type="ECO:0000256" key="1">
    <source>
        <dbReference type="SAM" id="Coils"/>
    </source>
</evidence>
<protein>
    <submittedName>
        <fullName evidence="3">Uncharacterized protein</fullName>
    </submittedName>
</protein>
<keyword evidence="1" id="KW-0175">Coiled coil</keyword>
<evidence type="ECO:0000256" key="2">
    <source>
        <dbReference type="SAM" id="MobiDB-lite"/>
    </source>
</evidence>
<feature type="coiled-coil region" evidence="1">
    <location>
        <begin position="23"/>
        <end position="50"/>
    </location>
</feature>
<dbReference type="AlphaFoldDB" id="A0A5C3LF59"/>
<dbReference type="Proteomes" id="UP000308652">
    <property type="component" value="Unassembled WGS sequence"/>
</dbReference>
<gene>
    <name evidence="3" type="ORF">BDQ12DRAFT_671913</name>
</gene>
<dbReference type="EMBL" id="ML213765">
    <property type="protein sequence ID" value="TFK31380.1"/>
    <property type="molecule type" value="Genomic_DNA"/>
</dbReference>
<evidence type="ECO:0000313" key="3">
    <source>
        <dbReference type="EMBL" id="TFK31380.1"/>
    </source>
</evidence>
<proteinExistence type="predicted"/>
<keyword evidence="4" id="KW-1185">Reference proteome</keyword>
<sequence>MCTTAVKDVMSLNEENKGSTFNAEHLAGEITSAKQEMKSAQEEIDKLCAVNKSNLGAQEIDKELLLDINKLKVLWKLKDELSICCKQERLSLDARVSLLMEWQEVKADIEMMKAHLEMSRKRWDMIQDSGKVADKDKANATRLHRGVDMQSKWEDASEEAKSALDSFIKKGTAILPHTCVLIQTVQEVLPEAAMTLRELAHHIFLINSKKETYICCYHKICQHLKEKHDGAHIKGVAYTKEYEGHPPAGIWSCGCDEEACLFEFFVWKTWKVASMNKKLSLVEAMCSKEYWSCQDWWGVGSMRESSCSLFMQEEFKSISESGTTQIHKMDSNSDNEEMARRKKLKTTDSAGGKGSHDLKTQSQQEWLHDELTSDDIIPNYK</sequence>
<name>A0A5C3LF59_9AGAR</name>
<evidence type="ECO:0000313" key="4">
    <source>
        <dbReference type="Proteomes" id="UP000308652"/>
    </source>
</evidence>
<accession>A0A5C3LF59</accession>
<reference evidence="3 4" key="1">
    <citation type="journal article" date="2019" name="Nat. Ecol. Evol.">
        <title>Megaphylogeny resolves global patterns of mushroom evolution.</title>
        <authorList>
            <person name="Varga T."/>
            <person name="Krizsan K."/>
            <person name="Foldi C."/>
            <person name="Dima B."/>
            <person name="Sanchez-Garcia M."/>
            <person name="Sanchez-Ramirez S."/>
            <person name="Szollosi G.J."/>
            <person name="Szarkandi J.G."/>
            <person name="Papp V."/>
            <person name="Albert L."/>
            <person name="Andreopoulos W."/>
            <person name="Angelini C."/>
            <person name="Antonin V."/>
            <person name="Barry K.W."/>
            <person name="Bougher N.L."/>
            <person name="Buchanan P."/>
            <person name="Buyck B."/>
            <person name="Bense V."/>
            <person name="Catcheside P."/>
            <person name="Chovatia M."/>
            <person name="Cooper J."/>
            <person name="Damon W."/>
            <person name="Desjardin D."/>
            <person name="Finy P."/>
            <person name="Geml J."/>
            <person name="Haridas S."/>
            <person name="Hughes K."/>
            <person name="Justo A."/>
            <person name="Karasinski D."/>
            <person name="Kautmanova I."/>
            <person name="Kiss B."/>
            <person name="Kocsube S."/>
            <person name="Kotiranta H."/>
            <person name="LaButti K.M."/>
            <person name="Lechner B.E."/>
            <person name="Liimatainen K."/>
            <person name="Lipzen A."/>
            <person name="Lukacs Z."/>
            <person name="Mihaltcheva S."/>
            <person name="Morgado L.N."/>
            <person name="Niskanen T."/>
            <person name="Noordeloos M.E."/>
            <person name="Ohm R.A."/>
            <person name="Ortiz-Santana B."/>
            <person name="Ovrebo C."/>
            <person name="Racz N."/>
            <person name="Riley R."/>
            <person name="Savchenko A."/>
            <person name="Shiryaev A."/>
            <person name="Soop K."/>
            <person name="Spirin V."/>
            <person name="Szebenyi C."/>
            <person name="Tomsovsky M."/>
            <person name="Tulloss R.E."/>
            <person name="Uehling J."/>
            <person name="Grigoriev I.V."/>
            <person name="Vagvolgyi C."/>
            <person name="Papp T."/>
            <person name="Martin F.M."/>
            <person name="Miettinen O."/>
            <person name="Hibbett D.S."/>
            <person name="Nagy L.G."/>
        </authorList>
    </citation>
    <scope>NUCLEOTIDE SEQUENCE [LARGE SCALE GENOMIC DNA]</scope>
    <source>
        <strain evidence="3 4">CBS 166.37</strain>
    </source>
</reference>
<dbReference type="STRING" id="68775.A0A5C3LF59"/>
<feature type="region of interest" description="Disordered" evidence="2">
    <location>
        <begin position="321"/>
        <end position="381"/>
    </location>
</feature>
<organism evidence="3 4">
    <name type="scientific">Crucibulum laeve</name>
    <dbReference type="NCBI Taxonomy" id="68775"/>
    <lineage>
        <taxon>Eukaryota</taxon>
        <taxon>Fungi</taxon>
        <taxon>Dikarya</taxon>
        <taxon>Basidiomycota</taxon>
        <taxon>Agaricomycotina</taxon>
        <taxon>Agaricomycetes</taxon>
        <taxon>Agaricomycetidae</taxon>
        <taxon>Agaricales</taxon>
        <taxon>Agaricineae</taxon>
        <taxon>Nidulariaceae</taxon>
        <taxon>Crucibulum</taxon>
    </lineage>
</organism>
<dbReference type="OrthoDB" id="3062477at2759"/>